<dbReference type="Pfam" id="PF12796">
    <property type="entry name" value="Ank_2"/>
    <property type="match status" value="1"/>
</dbReference>
<gene>
    <name evidence="5" type="ordered locus">Os11g0219400</name>
</gene>
<reference evidence="6" key="2">
    <citation type="journal article" date="2008" name="Nucleic Acids Res.">
        <title>The rice annotation project database (RAP-DB): 2008 update.</title>
        <authorList>
            <consortium name="The rice annotation project (RAP)"/>
        </authorList>
    </citation>
    <scope>GENOME REANNOTATION</scope>
    <source>
        <strain evidence="6">cv. Nipponbare</strain>
    </source>
</reference>
<dbReference type="PANTHER" id="PTHR24136:SF45">
    <property type="entry name" value="EXPRESSED PROTEIN"/>
    <property type="match status" value="1"/>
</dbReference>
<accession>A0A0P0Y0B0</accession>
<dbReference type="Proteomes" id="UP000000763">
    <property type="component" value="Chromosome 11"/>
</dbReference>
<keyword evidence="2" id="KW-0677">Repeat</keyword>
<dbReference type="KEGG" id="dosa:Os11g0219400"/>
<dbReference type="SMART" id="SM00248">
    <property type="entry name" value="ANK"/>
    <property type="match status" value="1"/>
</dbReference>
<dbReference type="SMR" id="A0A0P0Y0B0"/>
<dbReference type="Gene3D" id="1.25.40.20">
    <property type="entry name" value="Ankyrin repeat-containing domain"/>
    <property type="match status" value="1"/>
</dbReference>
<keyword evidence="3 4" id="KW-0040">ANK repeat</keyword>
<protein>
    <submittedName>
        <fullName evidence="5">Os11g0219400 protein</fullName>
    </submittedName>
</protein>
<evidence type="ECO:0000256" key="1">
    <source>
        <dbReference type="ARBA" id="ARBA00005949"/>
    </source>
</evidence>
<dbReference type="EMBL" id="AP008217">
    <property type="protein sequence ID" value="BAF27881.1"/>
    <property type="molecule type" value="Genomic_DNA"/>
</dbReference>
<comment type="similarity">
    <text evidence="1">Belongs to the ankyrin SOCS box (ASB) family.</text>
</comment>
<organism evidence="5 6">
    <name type="scientific">Oryza sativa subsp. japonica</name>
    <name type="common">Rice</name>
    <dbReference type="NCBI Taxonomy" id="39947"/>
    <lineage>
        <taxon>Eukaryota</taxon>
        <taxon>Viridiplantae</taxon>
        <taxon>Streptophyta</taxon>
        <taxon>Embryophyta</taxon>
        <taxon>Tracheophyta</taxon>
        <taxon>Spermatophyta</taxon>
        <taxon>Magnoliopsida</taxon>
        <taxon>Liliopsida</taxon>
        <taxon>Poales</taxon>
        <taxon>Poaceae</taxon>
        <taxon>BOP clade</taxon>
        <taxon>Oryzoideae</taxon>
        <taxon>Oryzeae</taxon>
        <taxon>Oryzinae</taxon>
        <taxon>Oryza</taxon>
        <taxon>Oryza sativa</taxon>
    </lineage>
</organism>
<dbReference type="PROSITE" id="PS50088">
    <property type="entry name" value="ANK_REPEAT"/>
    <property type="match status" value="1"/>
</dbReference>
<evidence type="ECO:0000256" key="2">
    <source>
        <dbReference type="ARBA" id="ARBA00022737"/>
    </source>
</evidence>
<feature type="repeat" description="ANK" evidence="4">
    <location>
        <begin position="135"/>
        <end position="167"/>
    </location>
</feature>
<dbReference type="PANTHER" id="PTHR24136">
    <property type="entry name" value="SOWAH (DROSOPHILA) HOMOLOG"/>
    <property type="match status" value="1"/>
</dbReference>
<dbReference type="InterPro" id="IPR002110">
    <property type="entry name" value="Ankyrin_rpt"/>
</dbReference>
<proteinExistence type="inferred from homology"/>
<dbReference type="InterPro" id="IPR036770">
    <property type="entry name" value="Ankyrin_rpt-contain_sf"/>
</dbReference>
<dbReference type="InterPro" id="IPR051573">
    <property type="entry name" value="Ankyrin-SOCS_box_domain"/>
</dbReference>
<name>A0A0P0Y0B0_ORYSJ</name>
<dbReference type="AlphaFoldDB" id="A0A0P0Y0B0"/>
<evidence type="ECO:0000313" key="5">
    <source>
        <dbReference type="EMBL" id="BAF27881.1"/>
    </source>
</evidence>
<evidence type="ECO:0000313" key="6">
    <source>
        <dbReference type="Proteomes" id="UP000000763"/>
    </source>
</evidence>
<dbReference type="PROSITE" id="PS50297">
    <property type="entry name" value="ANK_REP_REGION"/>
    <property type="match status" value="1"/>
</dbReference>
<dbReference type="SUPFAM" id="SSF48403">
    <property type="entry name" value="Ankyrin repeat"/>
    <property type="match status" value="1"/>
</dbReference>
<evidence type="ECO:0000256" key="3">
    <source>
        <dbReference type="ARBA" id="ARBA00023043"/>
    </source>
</evidence>
<dbReference type="OMA" id="SANHRTE"/>
<sequence>METPSAPAPGDGNSAPASSRVTFEDMLRSCDQSYYQMLGFPDAASYFEAKERNLLAQYSRQVFPLLWPILEKDSLTRFNRLCQGWSRLMGLRGFIYPEILSSIVANNALRCARVALQGSSPLRGRRADPNGLHPYGYTALHLAAETFSVEMVKLLLRHGASANHRTEGDYVIEGLLPLHVAVENASMHKYLEDNWADGHSPNNLISLLCLPEMKMYLDTTRLIAQHTHNIVDELWDYIDKKKFVQLAILLLASQKQLHGPINRSRGKANLNGFESIRRRTYEAISGLHLQMIAMVNEGKNGSALKKLKEKKEALLTADALVGIIDKAGQDLEDYIQTNSEVIMVVPRATYVASVI</sequence>
<evidence type="ECO:0000256" key="4">
    <source>
        <dbReference type="PROSITE-ProRule" id="PRU00023"/>
    </source>
</evidence>
<dbReference type="Gramene" id="Os11t0219400-01">
    <property type="protein sequence ID" value="Os11t0219400-01"/>
    <property type="gene ID" value="Os11g0219400"/>
</dbReference>
<reference evidence="5 6" key="1">
    <citation type="journal article" date="2005" name="Nature">
        <title>The map-based sequence of the rice genome.</title>
        <authorList>
            <consortium name="International rice genome sequencing project (IRGSP)"/>
            <person name="Matsumoto T."/>
            <person name="Wu J."/>
            <person name="Kanamori H."/>
            <person name="Katayose Y."/>
            <person name="Fujisawa M."/>
            <person name="Namiki N."/>
            <person name="Mizuno H."/>
            <person name="Yamamoto K."/>
            <person name="Antonio B.A."/>
            <person name="Baba T."/>
            <person name="Sakata K."/>
            <person name="Nagamura Y."/>
            <person name="Aoki H."/>
            <person name="Arikawa K."/>
            <person name="Arita K."/>
            <person name="Bito T."/>
            <person name="Chiden Y."/>
            <person name="Fujitsuka N."/>
            <person name="Fukunaka R."/>
            <person name="Hamada M."/>
            <person name="Harada C."/>
            <person name="Hayashi A."/>
            <person name="Hijishita S."/>
            <person name="Honda M."/>
            <person name="Hosokawa S."/>
            <person name="Ichikawa Y."/>
            <person name="Idonuma A."/>
            <person name="Iijima M."/>
            <person name="Ikeda M."/>
            <person name="Ikeno M."/>
            <person name="Ito K."/>
            <person name="Ito S."/>
            <person name="Ito T."/>
            <person name="Ito Y."/>
            <person name="Ito Y."/>
            <person name="Iwabuchi A."/>
            <person name="Kamiya K."/>
            <person name="Karasawa W."/>
            <person name="Kurita K."/>
            <person name="Katagiri S."/>
            <person name="Kikuta A."/>
            <person name="Kobayashi H."/>
            <person name="Kobayashi N."/>
            <person name="Machita K."/>
            <person name="Maehara T."/>
            <person name="Masukawa M."/>
            <person name="Mizubayashi T."/>
            <person name="Mukai Y."/>
            <person name="Nagasaki H."/>
            <person name="Nagata Y."/>
            <person name="Naito S."/>
            <person name="Nakashima M."/>
            <person name="Nakama Y."/>
            <person name="Nakamichi Y."/>
            <person name="Nakamura M."/>
            <person name="Meguro A."/>
            <person name="Negishi M."/>
            <person name="Ohta I."/>
            <person name="Ohta T."/>
            <person name="Okamoto M."/>
            <person name="Ono N."/>
            <person name="Saji S."/>
            <person name="Sakaguchi M."/>
            <person name="Sakai K."/>
            <person name="Shibata M."/>
            <person name="Shimokawa T."/>
            <person name="Song J."/>
            <person name="Takazaki Y."/>
            <person name="Terasawa K."/>
            <person name="Tsugane M."/>
            <person name="Tsuji K."/>
            <person name="Ueda S."/>
            <person name="Waki K."/>
            <person name="Yamagata H."/>
            <person name="Yamamoto M."/>
            <person name="Yamamoto S."/>
            <person name="Yamane H."/>
            <person name="Yoshiki S."/>
            <person name="Yoshihara R."/>
            <person name="Yukawa K."/>
            <person name="Zhong H."/>
            <person name="Yano M."/>
            <person name="Yuan Q."/>
            <person name="Ouyang S."/>
            <person name="Liu J."/>
            <person name="Jones K.M."/>
            <person name="Gansberger K."/>
            <person name="Moffat K."/>
            <person name="Hill J."/>
            <person name="Bera J."/>
            <person name="Fadrosh D."/>
            <person name="Jin S."/>
            <person name="Johri S."/>
            <person name="Kim M."/>
            <person name="Overton L."/>
            <person name="Reardon M."/>
            <person name="Tsitrin T."/>
            <person name="Vuong H."/>
            <person name="Weaver B."/>
            <person name="Ciecko A."/>
            <person name="Tallon L."/>
            <person name="Jackson J."/>
            <person name="Pai G."/>
            <person name="Aken S.V."/>
            <person name="Utterback T."/>
            <person name="Reidmuller S."/>
            <person name="Feldblyum T."/>
            <person name="Hsiao J."/>
            <person name="Zismann V."/>
            <person name="Iobst S."/>
            <person name="de Vazeille A.R."/>
            <person name="Buell C.R."/>
            <person name="Ying K."/>
            <person name="Li Y."/>
            <person name="Lu T."/>
            <person name="Huang Y."/>
            <person name="Zhao Q."/>
            <person name="Feng Q."/>
            <person name="Zhang L."/>
            <person name="Zhu J."/>
            <person name="Weng Q."/>
            <person name="Mu J."/>
            <person name="Lu Y."/>
            <person name="Fan D."/>
            <person name="Liu Y."/>
            <person name="Guan J."/>
            <person name="Zhang Y."/>
            <person name="Yu S."/>
            <person name="Liu X."/>
            <person name="Zhang Y."/>
            <person name="Hong G."/>
            <person name="Han B."/>
            <person name="Choisne N."/>
            <person name="Demange N."/>
            <person name="Orjeda G."/>
            <person name="Samain S."/>
            <person name="Cattolico L."/>
            <person name="Pelletier E."/>
            <person name="Couloux A."/>
            <person name="Segurens B."/>
            <person name="Wincker P."/>
            <person name="D'Hont A."/>
            <person name="Scarpelli C."/>
            <person name="Weissenbach J."/>
            <person name="Salanoubat M."/>
            <person name="Quetier F."/>
            <person name="Yu Y."/>
            <person name="Kim H.R."/>
            <person name="Rambo T."/>
            <person name="Currie J."/>
            <person name="Collura K."/>
            <person name="Luo M."/>
            <person name="Yang T."/>
            <person name="Ammiraju J.S.S."/>
            <person name="Engler F."/>
            <person name="Soderlund C."/>
            <person name="Wing R.A."/>
            <person name="Palmer L.E."/>
            <person name="de la Bastide M."/>
            <person name="Spiegel L."/>
            <person name="Nascimento L."/>
            <person name="Zutavern T."/>
            <person name="O'Shaughnessy A."/>
            <person name="Dike S."/>
            <person name="Dedhia N."/>
            <person name="Preston R."/>
            <person name="Balija V."/>
            <person name="McCombie W.R."/>
            <person name="Chow T."/>
            <person name="Chen H."/>
            <person name="Chung M."/>
            <person name="Chen C."/>
            <person name="Shaw J."/>
            <person name="Wu H."/>
            <person name="Hsiao K."/>
            <person name="Chao Y."/>
            <person name="Chu M."/>
            <person name="Cheng C."/>
            <person name="Hour A."/>
            <person name="Lee P."/>
            <person name="Lin S."/>
            <person name="Lin Y."/>
            <person name="Liou J."/>
            <person name="Liu S."/>
            <person name="Hsing Y."/>
            <person name="Raghuvanshi S."/>
            <person name="Mohanty A."/>
            <person name="Bharti A.K."/>
            <person name="Gaur A."/>
            <person name="Gupta V."/>
            <person name="Kumar D."/>
            <person name="Ravi V."/>
            <person name="Vij S."/>
            <person name="Kapur A."/>
            <person name="Khurana P."/>
            <person name="Khurana P."/>
            <person name="Khurana J.P."/>
            <person name="Tyagi A.K."/>
            <person name="Gaikwad K."/>
            <person name="Singh A."/>
            <person name="Dalal V."/>
            <person name="Srivastava S."/>
            <person name="Dixit A."/>
            <person name="Pal A.K."/>
            <person name="Ghazi I.A."/>
            <person name="Yadav M."/>
            <person name="Pandit A."/>
            <person name="Bhargava A."/>
            <person name="Sureshbabu K."/>
            <person name="Batra K."/>
            <person name="Sharma T.R."/>
            <person name="Mohapatra T."/>
            <person name="Singh N.K."/>
            <person name="Messing J."/>
            <person name="Nelson A.B."/>
            <person name="Fuks G."/>
            <person name="Kavchok S."/>
            <person name="Keizer G."/>
            <person name="Linton E."/>
            <person name="Llaca V."/>
            <person name="Song R."/>
            <person name="Tanyolac B."/>
            <person name="Young S."/>
            <person name="Ho-Il K."/>
            <person name="Hahn J.H."/>
            <person name="Sangsakoo G."/>
            <person name="Vanavichit A."/>
            <person name="de Mattos Luiz.A.T."/>
            <person name="Zimmer P.D."/>
            <person name="Malone G."/>
            <person name="Dellagostin O."/>
            <person name="de Oliveira A.C."/>
            <person name="Bevan M."/>
            <person name="Bancroft I."/>
            <person name="Minx P."/>
            <person name="Cordum H."/>
            <person name="Wilson R."/>
            <person name="Cheng Z."/>
            <person name="Jin W."/>
            <person name="Jiang J."/>
            <person name="Leong S.A."/>
            <person name="Iwama H."/>
            <person name="Gojobori T."/>
            <person name="Itoh T."/>
            <person name="Niimura Y."/>
            <person name="Fujii Y."/>
            <person name="Habara T."/>
            <person name="Sakai H."/>
            <person name="Sato Y."/>
            <person name="Wilson G."/>
            <person name="Kumar K."/>
            <person name="McCouch S."/>
            <person name="Juretic N."/>
            <person name="Hoen D."/>
            <person name="Wright S."/>
            <person name="Bruskiewich R."/>
            <person name="Bureau T."/>
            <person name="Miyao A."/>
            <person name="Hirochika H."/>
            <person name="Nishikawa T."/>
            <person name="Kadowaki K."/>
            <person name="Sugiura M."/>
            <person name="Burr B."/>
            <person name="Sasaki T."/>
        </authorList>
    </citation>
    <scope>NUCLEOTIDE SEQUENCE [LARGE SCALE GENOMIC DNA]</scope>
    <source>
        <strain evidence="6">cv. Nipponbare</strain>
    </source>
</reference>